<comment type="caution">
    <text evidence="1">The sequence shown here is derived from an EMBL/GenBank/DDBJ whole genome shotgun (WGS) entry which is preliminary data.</text>
</comment>
<reference evidence="1 2" key="1">
    <citation type="journal article" date="2017" name="Elife">
        <title>Extensive horizontal gene transfer in cheese-associated bacteria.</title>
        <authorList>
            <person name="Bonham K.S."/>
            <person name="Wolfe B.E."/>
            <person name="Dutton R.J."/>
        </authorList>
    </citation>
    <scope>NUCLEOTIDE SEQUENCE [LARGE SCALE GENOMIC DNA]</scope>
    <source>
        <strain evidence="1 2">JB196</strain>
    </source>
</reference>
<dbReference type="GeneID" id="303190468"/>
<dbReference type="InterPro" id="IPR011004">
    <property type="entry name" value="Trimer_LpxA-like_sf"/>
</dbReference>
<dbReference type="SUPFAM" id="SSF51161">
    <property type="entry name" value="Trimeric LpxA-like enzymes"/>
    <property type="match status" value="1"/>
</dbReference>
<dbReference type="Gene3D" id="2.160.10.10">
    <property type="entry name" value="Hexapeptide repeat proteins"/>
    <property type="match status" value="1"/>
</dbReference>
<dbReference type="EMBL" id="QPGL01000003">
    <property type="protein sequence ID" value="RCS69149.1"/>
    <property type="molecule type" value="Genomic_DNA"/>
</dbReference>
<protein>
    <recommendedName>
        <fullName evidence="3">Serine acetyltransferase</fullName>
    </recommendedName>
</protein>
<name>A0A368LG58_9VIBR</name>
<dbReference type="Proteomes" id="UP000252479">
    <property type="component" value="Unassembled WGS sequence"/>
</dbReference>
<keyword evidence="2" id="KW-1185">Reference proteome</keyword>
<dbReference type="RefSeq" id="WP_086962199.1">
    <property type="nucleotide sequence ID" value="NZ_FUKS01000041.1"/>
</dbReference>
<gene>
    <name evidence="1" type="ORF">CIK83_16210</name>
</gene>
<dbReference type="AlphaFoldDB" id="A0A368LG58"/>
<evidence type="ECO:0008006" key="3">
    <source>
        <dbReference type="Google" id="ProtNLM"/>
    </source>
</evidence>
<evidence type="ECO:0000313" key="1">
    <source>
        <dbReference type="EMBL" id="RCS69149.1"/>
    </source>
</evidence>
<proteinExistence type="predicted"/>
<accession>A0A368LG58</accession>
<organism evidence="1 2">
    <name type="scientific">Vibrio casei</name>
    <dbReference type="NCBI Taxonomy" id="673372"/>
    <lineage>
        <taxon>Bacteria</taxon>
        <taxon>Pseudomonadati</taxon>
        <taxon>Pseudomonadota</taxon>
        <taxon>Gammaproteobacteria</taxon>
        <taxon>Vibrionales</taxon>
        <taxon>Vibrionaceae</taxon>
        <taxon>Vibrio</taxon>
    </lineage>
</organism>
<sequence length="164" mass="18165">MIIYTYIKSRSRAGLNRKLRHDVQLMNWLFTKGWDFFAKNQEIRIHRLYSCEIKRGATIPVSTNFIHTVGIVIGNNVVLEENVRIFQNVTLGAAERPSDYSSRSDAMPKVCKNVTLCAGAVIIGGIVVGESCVIAANAIVTKDVPPFSLVTGVNNVRSLIKTEN</sequence>
<dbReference type="PANTHER" id="PTHR42811">
    <property type="entry name" value="SERINE ACETYLTRANSFERASE"/>
    <property type="match status" value="1"/>
</dbReference>
<evidence type="ECO:0000313" key="2">
    <source>
        <dbReference type="Proteomes" id="UP000252479"/>
    </source>
</evidence>